<evidence type="ECO:0000256" key="1">
    <source>
        <dbReference type="SAM" id="MobiDB-lite"/>
    </source>
</evidence>
<proteinExistence type="predicted"/>
<gene>
    <name evidence="2" type="ORF">CALCODRAFT_508810</name>
</gene>
<dbReference type="AlphaFoldDB" id="A0A165FY84"/>
<evidence type="ECO:0000313" key="2">
    <source>
        <dbReference type="EMBL" id="KZT57362.1"/>
    </source>
</evidence>
<reference evidence="2 3" key="1">
    <citation type="journal article" date="2016" name="Mol. Biol. Evol.">
        <title>Comparative Genomics of Early-Diverging Mushroom-Forming Fungi Provides Insights into the Origins of Lignocellulose Decay Capabilities.</title>
        <authorList>
            <person name="Nagy L.G."/>
            <person name="Riley R."/>
            <person name="Tritt A."/>
            <person name="Adam C."/>
            <person name="Daum C."/>
            <person name="Floudas D."/>
            <person name="Sun H."/>
            <person name="Yadav J.S."/>
            <person name="Pangilinan J."/>
            <person name="Larsson K.H."/>
            <person name="Matsuura K."/>
            <person name="Barry K."/>
            <person name="Labutti K."/>
            <person name="Kuo R."/>
            <person name="Ohm R.A."/>
            <person name="Bhattacharya S.S."/>
            <person name="Shirouzu T."/>
            <person name="Yoshinaga Y."/>
            <person name="Martin F.M."/>
            <person name="Grigoriev I.V."/>
            <person name="Hibbett D.S."/>
        </authorList>
    </citation>
    <scope>NUCLEOTIDE SEQUENCE [LARGE SCALE GENOMIC DNA]</scope>
    <source>
        <strain evidence="2 3">HHB12733</strain>
    </source>
</reference>
<dbReference type="OrthoDB" id="3239894at2759"/>
<protein>
    <submittedName>
        <fullName evidence="2">Uncharacterized protein</fullName>
    </submittedName>
</protein>
<dbReference type="EMBL" id="KV423964">
    <property type="protein sequence ID" value="KZT57362.1"/>
    <property type="molecule type" value="Genomic_DNA"/>
</dbReference>
<dbReference type="Proteomes" id="UP000076842">
    <property type="component" value="Unassembled WGS sequence"/>
</dbReference>
<sequence>MLDDASRKAQKQKSHIPPIQPDGDIQHDEAQAEVSSAPRPRVHPDTAANYLKFATVLKIYTRREISERDIERASRLYLDFFEEYVKIRRYGPVHGFWTFLFERLNKVLKAINTSGHKGGVVEVTFAREFKREISLTRMCSVLANQDNDRLARFIASNLKKHARDIARIGTLSALAAEAQDQAAAEREDRQPGQCVAAGTGKLRFLEDGLQKALMEWYARHHPDLKLRFGADATAPLGSTFLANRATFFSELRVEGKRITVAHEDKRSKSDSLVLHRVSTGLQWVGELRGVFLHRQSGIEPAQTFAEVAWLVPLQDTPKHADLYRDFPELEVNFWEHRRYLAAADWEPDSVILAKDIAGTAARCEMQVGQQKIWITTGMSKVSIFTKKFH</sequence>
<name>A0A165FY84_9BASI</name>
<keyword evidence="3" id="KW-1185">Reference proteome</keyword>
<organism evidence="2 3">
    <name type="scientific">Calocera cornea HHB12733</name>
    <dbReference type="NCBI Taxonomy" id="1353952"/>
    <lineage>
        <taxon>Eukaryota</taxon>
        <taxon>Fungi</taxon>
        <taxon>Dikarya</taxon>
        <taxon>Basidiomycota</taxon>
        <taxon>Agaricomycotina</taxon>
        <taxon>Dacrymycetes</taxon>
        <taxon>Dacrymycetales</taxon>
        <taxon>Dacrymycetaceae</taxon>
        <taxon>Calocera</taxon>
    </lineage>
</organism>
<accession>A0A165FY84</accession>
<evidence type="ECO:0000313" key="3">
    <source>
        <dbReference type="Proteomes" id="UP000076842"/>
    </source>
</evidence>
<dbReference type="InParanoid" id="A0A165FY84"/>
<feature type="region of interest" description="Disordered" evidence="1">
    <location>
        <begin position="1"/>
        <end position="43"/>
    </location>
</feature>
<dbReference type="STRING" id="1353952.A0A165FY84"/>